<dbReference type="GO" id="GO:0003677">
    <property type="term" value="F:DNA binding"/>
    <property type="evidence" value="ECO:0007669"/>
    <property type="project" value="InterPro"/>
</dbReference>
<dbReference type="CDD" id="cd00093">
    <property type="entry name" value="HTH_XRE"/>
    <property type="match status" value="1"/>
</dbReference>
<accession>A0A1G8A417</accession>
<feature type="domain" description="HTH cro/C1-type" evidence="1">
    <location>
        <begin position="19"/>
        <end position="72"/>
    </location>
</feature>
<dbReference type="Pfam" id="PF19054">
    <property type="entry name" value="DUF5753"/>
    <property type="match status" value="1"/>
</dbReference>
<keyword evidence="3" id="KW-1185">Reference proteome</keyword>
<evidence type="ECO:0000313" key="3">
    <source>
        <dbReference type="Proteomes" id="UP000198923"/>
    </source>
</evidence>
<protein>
    <submittedName>
        <fullName evidence="2">Helix-turn-helix domain-containing protein</fullName>
    </submittedName>
</protein>
<dbReference type="AlphaFoldDB" id="A0A1G8A417"/>
<name>A0A1G8A417_9ACTN</name>
<evidence type="ECO:0000259" key="1">
    <source>
        <dbReference type="PROSITE" id="PS50943"/>
    </source>
</evidence>
<proteinExistence type="predicted"/>
<dbReference type="Pfam" id="PF13560">
    <property type="entry name" value="HTH_31"/>
    <property type="match status" value="1"/>
</dbReference>
<gene>
    <name evidence="2" type="ORF">SAMN05421505_1126</name>
</gene>
<dbReference type="InterPro" id="IPR043917">
    <property type="entry name" value="DUF5753"/>
</dbReference>
<reference evidence="2 3" key="1">
    <citation type="submission" date="2016-10" db="EMBL/GenBank/DDBJ databases">
        <authorList>
            <person name="de Groot N.N."/>
        </authorList>
    </citation>
    <scope>NUCLEOTIDE SEQUENCE [LARGE SCALE GENOMIC DNA]</scope>
    <source>
        <strain evidence="2 3">CPCC 201354</strain>
    </source>
</reference>
<dbReference type="RefSeq" id="WP_093170953.1">
    <property type="nucleotide sequence ID" value="NZ_FNCN01000012.1"/>
</dbReference>
<evidence type="ECO:0000313" key="2">
    <source>
        <dbReference type="EMBL" id="SDH15668.1"/>
    </source>
</evidence>
<organism evidence="2 3">
    <name type="scientific">Sinosporangium album</name>
    <dbReference type="NCBI Taxonomy" id="504805"/>
    <lineage>
        <taxon>Bacteria</taxon>
        <taxon>Bacillati</taxon>
        <taxon>Actinomycetota</taxon>
        <taxon>Actinomycetes</taxon>
        <taxon>Streptosporangiales</taxon>
        <taxon>Streptosporangiaceae</taxon>
        <taxon>Sinosporangium</taxon>
    </lineage>
</organism>
<dbReference type="SUPFAM" id="SSF47413">
    <property type="entry name" value="lambda repressor-like DNA-binding domains"/>
    <property type="match status" value="1"/>
</dbReference>
<dbReference type="PROSITE" id="PS50943">
    <property type="entry name" value="HTH_CROC1"/>
    <property type="match status" value="1"/>
</dbReference>
<dbReference type="InterPro" id="IPR001387">
    <property type="entry name" value="Cro/C1-type_HTH"/>
</dbReference>
<dbReference type="InterPro" id="IPR010982">
    <property type="entry name" value="Lambda_DNA-bd_dom_sf"/>
</dbReference>
<dbReference type="Gene3D" id="1.10.260.40">
    <property type="entry name" value="lambda repressor-like DNA-binding domains"/>
    <property type="match status" value="1"/>
</dbReference>
<sequence length="282" mass="30972">MSATRISPPLRRQRLGRILRDLRMASGMTLAEVSDRLGWSRAKLARVEAGQHKPELGDIAAALEFYQVADDLRETCLTLAGQAGARPWWAPYRAVLGDLVSLETEAASIRSWQPMLVEGLLQTEDYARAIVLADLPGVAESEVDLRVRARMARQRLLLGDDPVALSVVMHEDALRVPVGSVGVMRAQLAHLMGVARWPNVTVRVLPRRVGAHAGMGGAFVLLSLMDSPPACFVEGGPKEIITVNQEQVRGYEWRFDHLAASALAIEGSMEMFDIIAREFDAE</sequence>
<dbReference type="OrthoDB" id="3522019at2"/>
<dbReference type="EMBL" id="FNCN01000012">
    <property type="protein sequence ID" value="SDH15668.1"/>
    <property type="molecule type" value="Genomic_DNA"/>
</dbReference>
<dbReference type="Proteomes" id="UP000198923">
    <property type="component" value="Unassembled WGS sequence"/>
</dbReference>
<dbReference type="STRING" id="504805.SAMN05421505_1126"/>
<dbReference type="SMART" id="SM00530">
    <property type="entry name" value="HTH_XRE"/>
    <property type="match status" value="1"/>
</dbReference>